<name>A0A120K120_9SACH</name>
<dbReference type="RefSeq" id="XP_017985925.1">
    <property type="nucleotide sequence ID" value="XM_018130436.1"/>
</dbReference>
<dbReference type="AlphaFoldDB" id="A0A120K120"/>
<dbReference type="GeneID" id="28722119"/>
<keyword evidence="1" id="KW-0812">Transmembrane</keyword>
<accession>A0A120K120</accession>
<evidence type="ECO:0000256" key="1">
    <source>
        <dbReference type="SAM" id="Phobius"/>
    </source>
</evidence>
<keyword evidence="3" id="KW-1185">Reference proteome</keyword>
<keyword evidence="1" id="KW-1133">Transmembrane helix</keyword>
<reference evidence="2 3" key="1">
    <citation type="submission" date="2016-01" db="EMBL/GenBank/DDBJ databases">
        <title>Genome sequence of the yeast Holleya sinecauda.</title>
        <authorList>
            <person name="Dietrich F.S."/>
        </authorList>
    </citation>
    <scope>NUCLEOTIDE SEQUENCE [LARGE SCALE GENOMIC DNA]</scope>
    <source>
        <strain evidence="2 3">ATCC 58844</strain>
    </source>
</reference>
<sequence>MLASKVLRNVTGMAKPVAYREVRRSAAANGGRKSESLALKEAKSTVYIVFTWGTAMSAFLGWPFMIKYFNCGRL</sequence>
<evidence type="ECO:0000313" key="2">
    <source>
        <dbReference type="EMBL" id="AMD18929.1"/>
    </source>
</evidence>
<dbReference type="Proteomes" id="UP000243052">
    <property type="component" value="Chromosome ii"/>
</dbReference>
<organism evidence="2 3">
    <name type="scientific">Eremothecium sinecaudum</name>
    <dbReference type="NCBI Taxonomy" id="45286"/>
    <lineage>
        <taxon>Eukaryota</taxon>
        <taxon>Fungi</taxon>
        <taxon>Dikarya</taxon>
        <taxon>Ascomycota</taxon>
        <taxon>Saccharomycotina</taxon>
        <taxon>Saccharomycetes</taxon>
        <taxon>Saccharomycetales</taxon>
        <taxon>Saccharomycetaceae</taxon>
        <taxon>Eremothecium</taxon>
    </lineage>
</organism>
<protein>
    <submittedName>
        <fullName evidence="2">HBR028Wp</fullName>
    </submittedName>
</protein>
<proteinExistence type="predicted"/>
<feature type="transmembrane region" description="Helical" evidence="1">
    <location>
        <begin position="46"/>
        <end position="66"/>
    </location>
</feature>
<dbReference type="EMBL" id="CP014242">
    <property type="protein sequence ID" value="AMD18929.1"/>
    <property type="molecule type" value="Genomic_DNA"/>
</dbReference>
<gene>
    <name evidence="2" type="ORF">AW171_hschr2457</name>
</gene>
<evidence type="ECO:0000313" key="3">
    <source>
        <dbReference type="Proteomes" id="UP000243052"/>
    </source>
</evidence>
<keyword evidence="1" id="KW-0472">Membrane</keyword>